<name>A0A1H3RJH8_9PSEU</name>
<evidence type="ECO:0000313" key="1">
    <source>
        <dbReference type="EMBL" id="SDZ25378.1"/>
    </source>
</evidence>
<organism evidence="1 2">
    <name type="scientific">Saccharopolyspora shandongensis</name>
    <dbReference type="NCBI Taxonomy" id="418495"/>
    <lineage>
        <taxon>Bacteria</taxon>
        <taxon>Bacillati</taxon>
        <taxon>Actinomycetota</taxon>
        <taxon>Actinomycetes</taxon>
        <taxon>Pseudonocardiales</taxon>
        <taxon>Pseudonocardiaceae</taxon>
        <taxon>Saccharopolyspora</taxon>
    </lineage>
</organism>
<dbReference type="Pfam" id="PF12079">
    <property type="entry name" value="DUF3558"/>
    <property type="match status" value="1"/>
</dbReference>
<dbReference type="InterPro" id="IPR024520">
    <property type="entry name" value="DUF3558"/>
</dbReference>
<sequence length="181" mass="18723">MLLLFAATACAAQVSGEPIPAAGFYDNTTPPTQPRSTAVTQVRIATPRGTEGIDPCGLLTPVDLAEVGGPVGPPHPDSPIAGTCAHLLASGTENTAAAGFYEPYQVVVTRQPRGAATDIEGHSAWLYCELVNAHQTCTAATAIRTDRTLVTMLSMQGASAADTSDQLFRLTTAALHKLPPA</sequence>
<dbReference type="OrthoDB" id="3684345at2"/>
<protein>
    <recommendedName>
        <fullName evidence="3">DUF3558 domain-containing protein</fullName>
    </recommendedName>
</protein>
<dbReference type="EMBL" id="FNOK01000054">
    <property type="protein sequence ID" value="SDZ25378.1"/>
    <property type="molecule type" value="Genomic_DNA"/>
</dbReference>
<dbReference type="AlphaFoldDB" id="A0A1H3RJH8"/>
<reference evidence="2" key="1">
    <citation type="submission" date="2016-10" db="EMBL/GenBank/DDBJ databases">
        <authorList>
            <person name="Varghese N."/>
            <person name="Submissions S."/>
        </authorList>
    </citation>
    <scope>NUCLEOTIDE SEQUENCE [LARGE SCALE GENOMIC DNA]</scope>
    <source>
        <strain evidence="2">CGMCC 4.3530</strain>
    </source>
</reference>
<evidence type="ECO:0008006" key="3">
    <source>
        <dbReference type="Google" id="ProtNLM"/>
    </source>
</evidence>
<proteinExistence type="predicted"/>
<dbReference type="Proteomes" id="UP000199529">
    <property type="component" value="Unassembled WGS sequence"/>
</dbReference>
<keyword evidence="2" id="KW-1185">Reference proteome</keyword>
<evidence type="ECO:0000313" key="2">
    <source>
        <dbReference type="Proteomes" id="UP000199529"/>
    </source>
</evidence>
<accession>A0A1H3RJH8</accession>
<gene>
    <name evidence="1" type="ORF">SAMN05216215_105440</name>
</gene>